<dbReference type="GO" id="GO:0016682">
    <property type="term" value="F:oxidoreductase activity, acting on diphenols and related substances as donors, oxygen as acceptor"/>
    <property type="evidence" value="ECO:0007669"/>
    <property type="project" value="UniProtKB-UniRule"/>
</dbReference>
<evidence type="ECO:0000256" key="2">
    <source>
        <dbReference type="ARBA" id="ARBA00004651"/>
    </source>
</evidence>
<evidence type="ECO:0000256" key="5">
    <source>
        <dbReference type="ARBA" id="ARBA00022692"/>
    </source>
</evidence>
<dbReference type="GO" id="GO:0005886">
    <property type="term" value="C:plasma membrane"/>
    <property type="evidence" value="ECO:0007669"/>
    <property type="project" value="UniProtKB-SubCell"/>
</dbReference>
<dbReference type="EMBL" id="FRAF01000025">
    <property type="protein sequence ID" value="SHK87428.1"/>
    <property type="molecule type" value="Genomic_DNA"/>
</dbReference>
<dbReference type="NCBIfam" id="TIGR02901">
    <property type="entry name" value="QoxD"/>
    <property type="match status" value="1"/>
</dbReference>
<dbReference type="OrthoDB" id="2375888at2"/>
<evidence type="ECO:0000256" key="7">
    <source>
        <dbReference type="ARBA" id="ARBA00023002"/>
    </source>
</evidence>
<dbReference type="Pfam" id="PF03626">
    <property type="entry name" value="COX4_pro"/>
    <property type="match status" value="1"/>
</dbReference>
<proteinExistence type="inferred from homology"/>
<dbReference type="GO" id="GO:0009486">
    <property type="term" value="F:cytochrome bo3 ubiquinol oxidase activity"/>
    <property type="evidence" value="ECO:0007669"/>
    <property type="project" value="TreeGrafter"/>
</dbReference>
<organism evidence="10 11">
    <name type="scientific">Alicyclobacillus tolerans</name>
    <dbReference type="NCBI Taxonomy" id="90970"/>
    <lineage>
        <taxon>Bacteria</taxon>
        <taxon>Bacillati</taxon>
        <taxon>Bacillota</taxon>
        <taxon>Bacilli</taxon>
        <taxon>Bacillales</taxon>
        <taxon>Alicyclobacillaceae</taxon>
        <taxon>Alicyclobacillus</taxon>
    </lineage>
</organism>
<gene>
    <name evidence="10" type="ORF">SAMN05443507_12522</name>
</gene>
<keyword evidence="5 9" id="KW-0812">Transmembrane</keyword>
<comment type="similarity">
    <text evidence="3 9">Belongs to the cytochrome c oxidase bacterial subunit 4 family.</text>
</comment>
<dbReference type="STRING" id="1830138.SAMN05443507_12522"/>
<dbReference type="Proteomes" id="UP000184016">
    <property type="component" value="Unassembled WGS sequence"/>
</dbReference>
<dbReference type="InterPro" id="IPR005171">
    <property type="entry name" value="Cyt_c_oxidase_su4_prok"/>
</dbReference>
<dbReference type="PANTHER" id="PTHR36835">
    <property type="entry name" value="CYTOCHROME BO(3) UBIQUINOL OXIDASE SUBUNIT 4"/>
    <property type="match status" value="1"/>
</dbReference>
<feature type="transmembrane region" description="Helical" evidence="9">
    <location>
        <begin position="45"/>
        <end position="69"/>
    </location>
</feature>
<keyword evidence="7 9" id="KW-0560">Oxidoreductase</keyword>
<evidence type="ECO:0000256" key="1">
    <source>
        <dbReference type="ARBA" id="ARBA00000725"/>
    </source>
</evidence>
<keyword evidence="6 9" id="KW-1133">Transmembrane helix</keyword>
<evidence type="ECO:0000256" key="4">
    <source>
        <dbReference type="ARBA" id="ARBA00022475"/>
    </source>
</evidence>
<keyword evidence="4 9" id="KW-1003">Cell membrane</keyword>
<dbReference type="GO" id="GO:0015990">
    <property type="term" value="P:electron transport coupled proton transport"/>
    <property type="evidence" value="ECO:0007669"/>
    <property type="project" value="TreeGrafter"/>
</dbReference>
<sequence length="108" mass="12300">MSSNTPTRSHHHEEKFPWKHIIGYVLSLVLTFAAIWFVLDSHLPSSAIISAIVILAVFQAVIQLFMFMHLTEAFGPNYQQFLIFFAMFIAFTVVAGSIWIMAFKSYVA</sequence>
<dbReference type="InterPro" id="IPR014250">
    <property type="entry name" value="QoxD"/>
</dbReference>
<dbReference type="GO" id="GO:0019646">
    <property type="term" value="P:aerobic electron transport chain"/>
    <property type="evidence" value="ECO:0007669"/>
    <property type="project" value="TreeGrafter"/>
</dbReference>
<comment type="subcellular location">
    <subcellularLocation>
        <location evidence="2 9">Cell membrane</location>
        <topology evidence="2 9">Multi-pass membrane protein</topology>
    </subcellularLocation>
</comment>
<dbReference type="GO" id="GO:0042773">
    <property type="term" value="P:ATP synthesis coupled electron transport"/>
    <property type="evidence" value="ECO:0007669"/>
    <property type="project" value="UniProtKB-UniRule"/>
</dbReference>
<feature type="transmembrane region" description="Helical" evidence="9">
    <location>
        <begin position="81"/>
        <end position="102"/>
    </location>
</feature>
<name>A0A1M6W1E1_9BACL</name>
<evidence type="ECO:0000313" key="10">
    <source>
        <dbReference type="EMBL" id="SHK87428.1"/>
    </source>
</evidence>
<dbReference type="GO" id="GO:0009319">
    <property type="term" value="C:cytochrome o ubiquinol oxidase complex"/>
    <property type="evidence" value="ECO:0007669"/>
    <property type="project" value="TreeGrafter"/>
</dbReference>
<keyword evidence="8 9" id="KW-0472">Membrane</keyword>
<dbReference type="RefSeq" id="WP_072874999.1">
    <property type="nucleotide sequence ID" value="NZ_FRAF01000025.1"/>
</dbReference>
<dbReference type="EC" id="1.10.3.-" evidence="9"/>
<dbReference type="InterPro" id="IPR050968">
    <property type="entry name" value="Cytochrome_c_oxidase_bac_sub4"/>
</dbReference>
<evidence type="ECO:0000313" key="11">
    <source>
        <dbReference type="Proteomes" id="UP000184016"/>
    </source>
</evidence>
<evidence type="ECO:0000256" key="9">
    <source>
        <dbReference type="RuleBase" id="RU367153"/>
    </source>
</evidence>
<dbReference type="PANTHER" id="PTHR36835:SF1">
    <property type="entry name" value="CYTOCHROME BO(3) UBIQUINOL OXIDASE SUBUNIT 4"/>
    <property type="match status" value="1"/>
</dbReference>
<reference evidence="11" key="1">
    <citation type="submission" date="2016-11" db="EMBL/GenBank/DDBJ databases">
        <authorList>
            <person name="Varghese N."/>
            <person name="Submissions S."/>
        </authorList>
    </citation>
    <scope>NUCLEOTIDE SEQUENCE [LARGE SCALE GENOMIC DNA]</scope>
    <source>
        <strain evidence="11">USBA-503</strain>
    </source>
</reference>
<dbReference type="GO" id="GO:0015078">
    <property type="term" value="F:proton transmembrane transporter activity"/>
    <property type="evidence" value="ECO:0007669"/>
    <property type="project" value="TreeGrafter"/>
</dbReference>
<evidence type="ECO:0000256" key="3">
    <source>
        <dbReference type="ARBA" id="ARBA00008079"/>
    </source>
</evidence>
<dbReference type="AlphaFoldDB" id="A0A1M6W1E1"/>
<comment type="function">
    <text evidence="9">Catalyzes quinol oxidation with the concomitant reduction of oxygen to water.</text>
</comment>
<comment type="catalytic activity">
    <reaction evidence="1 9">
        <text>2 a quinol + O2 = 2 a quinone + 2 H2O</text>
        <dbReference type="Rhea" id="RHEA:55376"/>
        <dbReference type="ChEBI" id="CHEBI:15377"/>
        <dbReference type="ChEBI" id="CHEBI:15379"/>
        <dbReference type="ChEBI" id="CHEBI:24646"/>
        <dbReference type="ChEBI" id="CHEBI:132124"/>
    </reaction>
</comment>
<keyword evidence="11" id="KW-1185">Reference proteome</keyword>
<evidence type="ECO:0000256" key="8">
    <source>
        <dbReference type="ARBA" id="ARBA00023136"/>
    </source>
</evidence>
<protein>
    <recommendedName>
        <fullName evidence="9">Quinol oxidase subunit 4</fullName>
        <ecNumber evidence="9">1.10.3.-</ecNumber>
    </recommendedName>
</protein>
<feature type="transmembrane region" description="Helical" evidence="9">
    <location>
        <begin position="21"/>
        <end position="39"/>
    </location>
</feature>
<accession>A0A1M6W1E1</accession>
<evidence type="ECO:0000256" key="6">
    <source>
        <dbReference type="ARBA" id="ARBA00022989"/>
    </source>
</evidence>